<name>A0A0F2TBT2_STRR3</name>
<keyword evidence="1" id="KW-0472">Membrane</keyword>
<sequence length="190" mass="21501">MHLAGQINWGDVPTWAGFVAAAVAAAFAAAGFVKLREQAEEQSTFITEQRALMAEQMATLTLERKELRAVAEDRISSQARQVKMDVQEFDRTMVARVFNKSGWTIRDVAVKFGSHTPMIHEVSRENFSVVLGEYEGSVPMVGPDHVFEFWLQDQPMNVMLESRPVLHFRDSQGAEWQLDEYGDLKPVRQS</sequence>
<organism evidence="2 3">
    <name type="scientific">Streptomyces rubellomurinus (strain ATCC 31215)</name>
    <dbReference type="NCBI Taxonomy" id="359131"/>
    <lineage>
        <taxon>Bacteria</taxon>
        <taxon>Bacillati</taxon>
        <taxon>Actinomycetota</taxon>
        <taxon>Actinomycetes</taxon>
        <taxon>Kitasatosporales</taxon>
        <taxon>Streptomycetaceae</taxon>
        <taxon>Streptomyces</taxon>
    </lineage>
</organism>
<protein>
    <submittedName>
        <fullName evidence="2">Uncharacterized protein</fullName>
    </submittedName>
</protein>
<dbReference type="RefSeq" id="WP_045698659.1">
    <property type="nucleotide sequence ID" value="NZ_JZKH01000039.1"/>
</dbReference>
<feature type="transmembrane region" description="Helical" evidence="1">
    <location>
        <begin position="12"/>
        <end position="33"/>
    </location>
</feature>
<comment type="caution">
    <text evidence="2">The sequence shown here is derived from an EMBL/GenBank/DDBJ whole genome shotgun (WGS) entry which is preliminary data.</text>
</comment>
<keyword evidence="1" id="KW-0812">Transmembrane</keyword>
<reference evidence="2 3" key="1">
    <citation type="submission" date="2015-02" db="EMBL/GenBank/DDBJ databases">
        <authorList>
            <person name="Ju K.-S."/>
            <person name="Doroghazi J.R."/>
            <person name="Metcalf W."/>
        </authorList>
    </citation>
    <scope>NUCLEOTIDE SEQUENCE [LARGE SCALE GENOMIC DNA]</scope>
    <source>
        <strain evidence="2 3">ATCC 31215</strain>
    </source>
</reference>
<evidence type="ECO:0000313" key="2">
    <source>
        <dbReference type="EMBL" id="KJS60663.1"/>
    </source>
</evidence>
<accession>A0A0F2TBT2</accession>
<keyword evidence="1" id="KW-1133">Transmembrane helix</keyword>
<proteinExistence type="predicted"/>
<dbReference type="AlphaFoldDB" id="A0A0F2TBT2"/>
<evidence type="ECO:0000313" key="3">
    <source>
        <dbReference type="Proteomes" id="UP000033699"/>
    </source>
</evidence>
<dbReference type="EMBL" id="JZKH01000039">
    <property type="protein sequence ID" value="KJS60663.1"/>
    <property type="molecule type" value="Genomic_DNA"/>
</dbReference>
<evidence type="ECO:0000256" key="1">
    <source>
        <dbReference type="SAM" id="Phobius"/>
    </source>
</evidence>
<dbReference type="Proteomes" id="UP000033699">
    <property type="component" value="Unassembled WGS sequence"/>
</dbReference>
<keyword evidence="3" id="KW-1185">Reference proteome</keyword>
<gene>
    <name evidence="2" type="ORF">VM95_19800</name>
</gene>
<dbReference type="PATRIC" id="fig|359131.3.peg.4619"/>
<dbReference type="OrthoDB" id="4229972at2"/>